<organism evidence="2 3">
    <name type="scientific">Ascobolus immersus RN42</name>
    <dbReference type="NCBI Taxonomy" id="1160509"/>
    <lineage>
        <taxon>Eukaryota</taxon>
        <taxon>Fungi</taxon>
        <taxon>Dikarya</taxon>
        <taxon>Ascomycota</taxon>
        <taxon>Pezizomycotina</taxon>
        <taxon>Pezizomycetes</taxon>
        <taxon>Pezizales</taxon>
        <taxon>Ascobolaceae</taxon>
        <taxon>Ascobolus</taxon>
    </lineage>
</organism>
<feature type="compositionally biased region" description="Basic residues" evidence="1">
    <location>
        <begin position="533"/>
        <end position="544"/>
    </location>
</feature>
<feature type="region of interest" description="Disordered" evidence="1">
    <location>
        <begin position="306"/>
        <end position="405"/>
    </location>
</feature>
<gene>
    <name evidence="2" type="ORF">BJ508DRAFT_371733</name>
</gene>
<feature type="compositionally biased region" description="Basic residues" evidence="1">
    <location>
        <begin position="656"/>
        <end position="667"/>
    </location>
</feature>
<feature type="compositionally biased region" description="Basic and acidic residues" evidence="1">
    <location>
        <begin position="479"/>
        <end position="493"/>
    </location>
</feature>
<feature type="compositionally biased region" description="Low complexity" evidence="1">
    <location>
        <begin position="516"/>
        <end position="531"/>
    </location>
</feature>
<feature type="compositionally biased region" description="Basic and acidic residues" evidence="1">
    <location>
        <begin position="682"/>
        <end position="692"/>
    </location>
</feature>
<feature type="compositionally biased region" description="Low complexity" evidence="1">
    <location>
        <begin position="735"/>
        <end position="745"/>
    </location>
</feature>
<feature type="compositionally biased region" description="Low complexity" evidence="1">
    <location>
        <begin position="879"/>
        <end position="888"/>
    </location>
</feature>
<dbReference type="Proteomes" id="UP000275078">
    <property type="component" value="Unassembled WGS sequence"/>
</dbReference>
<feature type="compositionally biased region" description="Low complexity" evidence="1">
    <location>
        <begin position="426"/>
        <end position="437"/>
    </location>
</feature>
<feature type="region of interest" description="Disordered" evidence="1">
    <location>
        <begin position="637"/>
        <end position="960"/>
    </location>
</feature>
<feature type="compositionally biased region" description="Low complexity" evidence="1">
    <location>
        <begin position="758"/>
        <end position="768"/>
    </location>
</feature>
<feature type="compositionally biased region" description="Basic residues" evidence="1">
    <location>
        <begin position="589"/>
        <end position="602"/>
    </location>
</feature>
<feature type="compositionally biased region" description="Low complexity" evidence="1">
    <location>
        <begin position="267"/>
        <end position="277"/>
    </location>
</feature>
<feature type="compositionally biased region" description="Basic and acidic residues" evidence="1">
    <location>
        <begin position="646"/>
        <end position="655"/>
    </location>
</feature>
<protein>
    <recommendedName>
        <fullName evidence="4">DUF3824 domain-containing protein</fullName>
    </recommendedName>
</protein>
<feature type="compositionally biased region" description="Low complexity" evidence="1">
    <location>
        <begin position="709"/>
        <end position="721"/>
    </location>
</feature>
<accession>A0A3N4IPP0</accession>
<feature type="compositionally biased region" description="Basic and acidic residues" evidence="1">
    <location>
        <begin position="196"/>
        <end position="205"/>
    </location>
</feature>
<feature type="compositionally biased region" description="Low complexity" evidence="1">
    <location>
        <begin position="604"/>
        <end position="617"/>
    </location>
</feature>
<feature type="compositionally biased region" description="Basic residues" evidence="1">
    <location>
        <begin position="693"/>
        <end position="705"/>
    </location>
</feature>
<feature type="compositionally biased region" description="Low complexity" evidence="1">
    <location>
        <begin position="30"/>
        <end position="43"/>
    </location>
</feature>
<proteinExistence type="predicted"/>
<dbReference type="AlphaFoldDB" id="A0A3N4IPP0"/>
<feature type="compositionally biased region" description="Acidic residues" evidence="1">
    <location>
        <begin position="55"/>
        <end position="64"/>
    </location>
</feature>
<evidence type="ECO:0000313" key="3">
    <source>
        <dbReference type="Proteomes" id="UP000275078"/>
    </source>
</evidence>
<feature type="compositionally biased region" description="Basic residues" evidence="1">
    <location>
        <begin position="722"/>
        <end position="734"/>
    </location>
</feature>
<feature type="region of interest" description="Disordered" evidence="1">
    <location>
        <begin position="21"/>
        <end position="77"/>
    </location>
</feature>
<feature type="compositionally biased region" description="Basic and acidic residues" evidence="1">
    <location>
        <begin position="572"/>
        <end position="588"/>
    </location>
</feature>
<dbReference type="STRING" id="1160509.A0A3N4IPP0"/>
<keyword evidence="3" id="KW-1185">Reference proteome</keyword>
<feature type="compositionally biased region" description="Basic and acidic residues" evidence="1">
    <location>
        <begin position="924"/>
        <end position="947"/>
    </location>
</feature>
<feature type="region of interest" description="Disordered" evidence="1">
    <location>
        <begin position="196"/>
        <end position="284"/>
    </location>
</feature>
<reference evidence="2 3" key="1">
    <citation type="journal article" date="2018" name="Nat. Ecol. Evol.">
        <title>Pezizomycetes genomes reveal the molecular basis of ectomycorrhizal truffle lifestyle.</title>
        <authorList>
            <person name="Murat C."/>
            <person name="Payen T."/>
            <person name="Noel B."/>
            <person name="Kuo A."/>
            <person name="Morin E."/>
            <person name="Chen J."/>
            <person name="Kohler A."/>
            <person name="Krizsan K."/>
            <person name="Balestrini R."/>
            <person name="Da Silva C."/>
            <person name="Montanini B."/>
            <person name="Hainaut M."/>
            <person name="Levati E."/>
            <person name="Barry K.W."/>
            <person name="Belfiori B."/>
            <person name="Cichocki N."/>
            <person name="Clum A."/>
            <person name="Dockter R.B."/>
            <person name="Fauchery L."/>
            <person name="Guy J."/>
            <person name="Iotti M."/>
            <person name="Le Tacon F."/>
            <person name="Lindquist E.A."/>
            <person name="Lipzen A."/>
            <person name="Malagnac F."/>
            <person name="Mello A."/>
            <person name="Molinier V."/>
            <person name="Miyauchi S."/>
            <person name="Poulain J."/>
            <person name="Riccioni C."/>
            <person name="Rubini A."/>
            <person name="Sitrit Y."/>
            <person name="Splivallo R."/>
            <person name="Traeger S."/>
            <person name="Wang M."/>
            <person name="Zifcakova L."/>
            <person name="Wipf D."/>
            <person name="Zambonelli A."/>
            <person name="Paolocci F."/>
            <person name="Nowrousian M."/>
            <person name="Ottonello S."/>
            <person name="Baldrian P."/>
            <person name="Spatafora J.W."/>
            <person name="Henrissat B."/>
            <person name="Nagy L.G."/>
            <person name="Aury J.M."/>
            <person name="Wincker P."/>
            <person name="Grigoriev I.V."/>
            <person name="Bonfante P."/>
            <person name="Martin F.M."/>
        </authorList>
    </citation>
    <scope>NUCLEOTIDE SEQUENCE [LARGE SCALE GENOMIC DNA]</scope>
    <source>
        <strain evidence="2 3">RN42</strain>
    </source>
</reference>
<feature type="region of interest" description="Disordered" evidence="1">
    <location>
        <begin position="418"/>
        <end position="552"/>
    </location>
</feature>
<name>A0A3N4IPP0_ASCIM</name>
<evidence type="ECO:0000256" key="1">
    <source>
        <dbReference type="SAM" id="MobiDB-lite"/>
    </source>
</evidence>
<evidence type="ECO:0008006" key="4">
    <source>
        <dbReference type="Google" id="ProtNLM"/>
    </source>
</evidence>
<feature type="compositionally biased region" description="Low complexity" evidence="1">
    <location>
        <begin position="452"/>
        <end position="464"/>
    </location>
</feature>
<evidence type="ECO:0000313" key="2">
    <source>
        <dbReference type="EMBL" id="RPA87387.1"/>
    </source>
</evidence>
<feature type="compositionally biased region" description="Low complexity" evidence="1">
    <location>
        <begin position="374"/>
        <end position="391"/>
    </location>
</feature>
<feature type="compositionally biased region" description="Pro residues" evidence="1">
    <location>
        <begin position="867"/>
        <end position="878"/>
    </location>
</feature>
<feature type="compositionally biased region" description="Basic and acidic residues" evidence="1">
    <location>
        <begin position="890"/>
        <end position="901"/>
    </location>
</feature>
<sequence length="982" mass="109012">MPVILDDSELMLPPSFRRRHYVRETTTIEPAPSYHSSSMPHPYGRSRGHRRDDRYEDEYSDYDQEPLTPPPPVRSRSPVVLHEDRIHKETIIPRDALPPGVAIVSRDEVIGRRGKSEKSYYRSEGGRSRAGSIRDDRMSMRDERMSMRDEEYAMGGAYREPPLREAPMELSRPDDYRDLPQHPDGDRVYLDYRHNREGEEPHRVIDGGVGTRHHRLSGNFTSEEEHHHRRRALAEQAAGGLGAGALGGLAARTVRRGRGERREYGDSRSSSRSTSSSPDRHRGRKIAAGVVGAGAALGLTAAAVHHMRNRSKSREGYSSDEYDEDGRMIRRGRRGTTSDAGRARSSSRGKVLAAATALGAGVAAARHRRRSRSRAGSVSSSDAGSRSSSRSGSRHRGRKLAAGAAATAAGIAGVNYIRKRSKSRAGSRSSSTSSFTSSDDERHPSHKGRKIAGAALGAAAAGAALRRHRSKREAEAEDLERGRSRSRSLERGGPKGILRKVRSLSMGGRSRRRSDSVSSYTSDSSYSSDASRSSRRSRRRRAPPRKQSTAASIAKGVAVGVAAKAIKSAFEEHERRKYKDGYSSDDSRRSRRSGSRTRRSKRPGMGSRVRSRSLGGNLGRRVATGLVSSAFEHIADAAAGSSSKGQGDHRDGEDKRHKRHSSRRSRGDKHEGSHRSHRRSHRRDEDTESRDSTRHHKKKSHRHIDPRKLAAGAAAGGAVAAARKHRHRKHRHRSSSPSISTSPARSVKDEFYQQPAAKSSKSSTSSSESRARFADPIIQPSHHHTPYQSEDEARSRTPRPMLAIMGSEDVVPQQPQDVPAGVDHLDVPQRPNSRAATVESDPEDNHRPPSRSPSPRTTLPPMEEAPRPPSQVGPPPMQYDPTYQYQPYTKEAEQRQQHEYHPQPVEQVGAQRHRKPSFLAHLVGPKDGHRERAEVRPPRFYPERDYIQEVGDGVGQPVKKRHDSEWLNGFLNDVAGEVRDRR</sequence>
<feature type="region of interest" description="Disordered" evidence="1">
    <location>
        <begin position="572"/>
        <end position="617"/>
    </location>
</feature>
<dbReference type="EMBL" id="ML119646">
    <property type="protein sequence ID" value="RPA87387.1"/>
    <property type="molecule type" value="Genomic_DNA"/>
</dbReference>